<dbReference type="InterPro" id="IPR036271">
    <property type="entry name" value="Tet_transcr_reg_TetR-rel_C_sf"/>
</dbReference>
<dbReference type="InterPro" id="IPR009057">
    <property type="entry name" value="Homeodomain-like_sf"/>
</dbReference>
<dbReference type="InterPro" id="IPR001647">
    <property type="entry name" value="HTH_TetR"/>
</dbReference>
<dbReference type="Proteomes" id="UP001589890">
    <property type="component" value="Unassembled WGS sequence"/>
</dbReference>
<dbReference type="InterPro" id="IPR023772">
    <property type="entry name" value="DNA-bd_HTH_TetR-type_CS"/>
</dbReference>
<reference evidence="6 7" key="1">
    <citation type="submission" date="2024-09" db="EMBL/GenBank/DDBJ databases">
        <authorList>
            <person name="Sun Q."/>
            <person name="Mori K."/>
        </authorList>
    </citation>
    <scope>NUCLEOTIDE SEQUENCE [LARGE SCALE GENOMIC DNA]</scope>
    <source>
        <strain evidence="6 7">CGMCC 1.15906</strain>
    </source>
</reference>
<sequence length="201" mass="21876">MTVAKRGRPRSFDREAALEQAMRAFWRHGYDATSIADLTSAMSIGAPSLYAAFGDKRKLFEEVVEVYQRKYGIFSGRALAAEPTVREGAARMLREAAAEYTDPDHPYGCLVISAGQNCTPASADVEQMLRAIRTANIARLEELIEADIKAGLLPPETNARQLAVFIGATMQGMSQQARDGASRAELEAVAETAMLGWPSPH</sequence>
<keyword evidence="2 4" id="KW-0238">DNA-binding</keyword>
<evidence type="ECO:0000256" key="3">
    <source>
        <dbReference type="ARBA" id="ARBA00023163"/>
    </source>
</evidence>
<evidence type="ECO:0000256" key="1">
    <source>
        <dbReference type="ARBA" id="ARBA00023015"/>
    </source>
</evidence>
<evidence type="ECO:0000256" key="4">
    <source>
        <dbReference type="PROSITE-ProRule" id="PRU00335"/>
    </source>
</evidence>
<protein>
    <submittedName>
        <fullName evidence="6">TetR/AcrR family transcriptional regulator</fullName>
    </submittedName>
</protein>
<dbReference type="InterPro" id="IPR011075">
    <property type="entry name" value="TetR_C"/>
</dbReference>
<name>A0ABV6QUQ5_9ACTN</name>
<dbReference type="EMBL" id="JBHLTC010000036">
    <property type="protein sequence ID" value="MFC0627726.1"/>
    <property type="molecule type" value="Genomic_DNA"/>
</dbReference>
<keyword evidence="7" id="KW-1185">Reference proteome</keyword>
<dbReference type="Gene3D" id="1.10.10.60">
    <property type="entry name" value="Homeodomain-like"/>
    <property type="match status" value="1"/>
</dbReference>
<dbReference type="RefSeq" id="WP_380052823.1">
    <property type="nucleotide sequence ID" value="NZ_JBHLTC010000036.1"/>
</dbReference>
<evidence type="ECO:0000259" key="5">
    <source>
        <dbReference type="PROSITE" id="PS50977"/>
    </source>
</evidence>
<evidence type="ECO:0000313" key="6">
    <source>
        <dbReference type="EMBL" id="MFC0627726.1"/>
    </source>
</evidence>
<dbReference type="Pfam" id="PF00440">
    <property type="entry name" value="TetR_N"/>
    <property type="match status" value="1"/>
</dbReference>
<proteinExistence type="predicted"/>
<evidence type="ECO:0000313" key="7">
    <source>
        <dbReference type="Proteomes" id="UP001589890"/>
    </source>
</evidence>
<keyword evidence="3" id="KW-0804">Transcription</keyword>
<feature type="DNA-binding region" description="H-T-H motif" evidence="4">
    <location>
        <begin position="34"/>
        <end position="53"/>
    </location>
</feature>
<evidence type="ECO:0000256" key="2">
    <source>
        <dbReference type="ARBA" id="ARBA00023125"/>
    </source>
</evidence>
<gene>
    <name evidence="6" type="ORF">ACFFGN_26870</name>
</gene>
<keyword evidence="1" id="KW-0805">Transcription regulation</keyword>
<comment type="caution">
    <text evidence="6">The sequence shown here is derived from an EMBL/GenBank/DDBJ whole genome shotgun (WGS) entry which is preliminary data.</text>
</comment>
<dbReference type="PROSITE" id="PS01081">
    <property type="entry name" value="HTH_TETR_1"/>
    <property type="match status" value="1"/>
</dbReference>
<dbReference type="Gene3D" id="1.10.357.10">
    <property type="entry name" value="Tetracycline Repressor, domain 2"/>
    <property type="match status" value="1"/>
</dbReference>
<dbReference type="PANTHER" id="PTHR47506">
    <property type="entry name" value="TRANSCRIPTIONAL REGULATORY PROTEIN"/>
    <property type="match status" value="1"/>
</dbReference>
<dbReference type="SUPFAM" id="SSF48498">
    <property type="entry name" value="Tetracyclin repressor-like, C-terminal domain"/>
    <property type="match status" value="1"/>
</dbReference>
<feature type="domain" description="HTH tetR-type" evidence="5">
    <location>
        <begin position="11"/>
        <end position="71"/>
    </location>
</feature>
<dbReference type="Pfam" id="PF16925">
    <property type="entry name" value="TetR_C_13"/>
    <property type="match status" value="1"/>
</dbReference>
<dbReference type="SUPFAM" id="SSF46689">
    <property type="entry name" value="Homeodomain-like"/>
    <property type="match status" value="1"/>
</dbReference>
<dbReference type="PROSITE" id="PS50977">
    <property type="entry name" value="HTH_TETR_2"/>
    <property type="match status" value="1"/>
</dbReference>
<organism evidence="6 7">
    <name type="scientific">Kribbella deserti</name>
    <dbReference type="NCBI Taxonomy" id="1926257"/>
    <lineage>
        <taxon>Bacteria</taxon>
        <taxon>Bacillati</taxon>
        <taxon>Actinomycetota</taxon>
        <taxon>Actinomycetes</taxon>
        <taxon>Propionibacteriales</taxon>
        <taxon>Kribbellaceae</taxon>
        <taxon>Kribbella</taxon>
    </lineage>
</organism>
<accession>A0ABV6QUQ5</accession>
<dbReference type="PANTHER" id="PTHR47506:SF1">
    <property type="entry name" value="HTH-TYPE TRANSCRIPTIONAL REGULATOR YJDC"/>
    <property type="match status" value="1"/>
</dbReference>